<dbReference type="GO" id="GO:0016757">
    <property type="term" value="F:glycosyltransferase activity"/>
    <property type="evidence" value="ECO:0007669"/>
    <property type="project" value="InterPro"/>
</dbReference>
<proteinExistence type="predicted"/>
<dbReference type="Gene3D" id="3.40.50.2000">
    <property type="entry name" value="Glycogen Phosphorylase B"/>
    <property type="match status" value="1"/>
</dbReference>
<accession>A0AAW4BP56</accession>
<comment type="caution">
    <text evidence="2">The sequence shown here is derived from an EMBL/GenBank/DDBJ whole genome shotgun (WGS) entry which is preliminary data.</text>
</comment>
<feature type="domain" description="Glycosyl transferase family 1" evidence="1">
    <location>
        <begin position="1"/>
        <end position="71"/>
    </location>
</feature>
<organism evidence="2 3">
    <name type="scientific">Vibrio anguillarum</name>
    <name type="common">Listonella anguillarum</name>
    <dbReference type="NCBI Taxonomy" id="55601"/>
    <lineage>
        <taxon>Bacteria</taxon>
        <taxon>Pseudomonadati</taxon>
        <taxon>Pseudomonadota</taxon>
        <taxon>Gammaproteobacteria</taxon>
        <taxon>Vibrionales</taxon>
        <taxon>Vibrionaceae</taxon>
        <taxon>Vibrio</taxon>
    </lineage>
</organism>
<protein>
    <submittedName>
        <fullName evidence="2">Glycosyltransferase</fullName>
    </submittedName>
</protein>
<sequence length="72" mass="7941">LFVSTSQQEPFGLSILEALAAGMCVIIPEDNAYWDSLLTHELNCLKYAANDVSSLAETLHRAITEPHLAQRL</sequence>
<gene>
    <name evidence="2" type="ORF">ERJ77_27595</name>
</gene>
<feature type="non-terminal residue" evidence="2">
    <location>
        <position position="72"/>
    </location>
</feature>
<dbReference type="InterPro" id="IPR001296">
    <property type="entry name" value="Glyco_trans_1"/>
</dbReference>
<dbReference type="EMBL" id="SCLC01001777">
    <property type="protein sequence ID" value="MBF4438182.1"/>
    <property type="molecule type" value="Genomic_DNA"/>
</dbReference>
<evidence type="ECO:0000313" key="2">
    <source>
        <dbReference type="EMBL" id="MBF4438182.1"/>
    </source>
</evidence>
<feature type="non-terminal residue" evidence="2">
    <location>
        <position position="1"/>
    </location>
</feature>
<dbReference type="SUPFAM" id="SSF53756">
    <property type="entry name" value="UDP-Glycosyltransferase/glycogen phosphorylase"/>
    <property type="match status" value="1"/>
</dbReference>
<dbReference type="Pfam" id="PF00534">
    <property type="entry name" value="Glycos_transf_1"/>
    <property type="match status" value="1"/>
</dbReference>
<evidence type="ECO:0000259" key="1">
    <source>
        <dbReference type="Pfam" id="PF00534"/>
    </source>
</evidence>
<dbReference type="AlphaFoldDB" id="A0AAW4BP56"/>
<name>A0AAW4BP56_VIBAN</name>
<evidence type="ECO:0000313" key="3">
    <source>
        <dbReference type="Proteomes" id="UP000786185"/>
    </source>
</evidence>
<dbReference type="Proteomes" id="UP000786185">
    <property type="component" value="Unassembled WGS sequence"/>
</dbReference>
<reference evidence="2" key="1">
    <citation type="journal article" date="2021" name="PeerJ">
        <title>Analysis of 44 Vibrio anguillarum genomes reveals high genetic diversity.</title>
        <authorList>
            <person name="Hansen M.J."/>
            <person name="Dalsgaard I."/>
        </authorList>
    </citation>
    <scope>NUCLEOTIDE SEQUENCE</scope>
    <source>
        <strain evidence="2">850617-1/1</strain>
    </source>
</reference>